<gene>
    <name evidence="2" type="ORF">FNU76_00195</name>
</gene>
<keyword evidence="3" id="KW-1185">Reference proteome</keyword>
<dbReference type="EMBL" id="CP041730">
    <property type="protein sequence ID" value="QDQ24887.1"/>
    <property type="molecule type" value="Genomic_DNA"/>
</dbReference>
<dbReference type="Pfam" id="PF04367">
    <property type="entry name" value="DUF502"/>
    <property type="match status" value="1"/>
</dbReference>
<keyword evidence="1" id="KW-0812">Transmembrane</keyword>
<dbReference type="KEGG" id="cari:FNU76_00195"/>
<dbReference type="Proteomes" id="UP000317550">
    <property type="component" value="Chromosome"/>
</dbReference>
<dbReference type="PANTHER" id="PTHR31876:SF26">
    <property type="entry name" value="PROTEIN LIKE COV 2"/>
    <property type="match status" value="1"/>
</dbReference>
<organism evidence="2 3">
    <name type="scientific">Chitinimonas arctica</name>
    <dbReference type="NCBI Taxonomy" id="2594795"/>
    <lineage>
        <taxon>Bacteria</taxon>
        <taxon>Pseudomonadati</taxon>
        <taxon>Pseudomonadota</taxon>
        <taxon>Betaproteobacteria</taxon>
        <taxon>Neisseriales</taxon>
        <taxon>Chitinibacteraceae</taxon>
        <taxon>Chitinimonas</taxon>
    </lineage>
</organism>
<dbReference type="PANTHER" id="PTHR31876">
    <property type="entry name" value="COV-LIKE PROTEIN 1"/>
    <property type="match status" value="1"/>
</dbReference>
<dbReference type="RefSeq" id="WP_143855812.1">
    <property type="nucleotide sequence ID" value="NZ_CP041730.1"/>
</dbReference>
<sequence>MKRYFVTGLLIWVPLGITLWVVSTLVGAMDSILLWLPEGSRPRDLMGVHIPGLGVFGVFFIVLATGFLTANILGQRLVKMWEDLLNRIPVVKSIYGSVKQVSDTVLSDSGQAFRKALLVRFPHSDAWTVAFLTGAPAAELACQLDGEHVSVYVPTTPNPTSGYFMVVKKTATIELDMSVDEALKYVISMGVVAPASKGGDGQGPCKPVIRPKIVEPNLPG</sequence>
<feature type="transmembrane region" description="Helical" evidence="1">
    <location>
        <begin position="48"/>
        <end position="70"/>
    </location>
</feature>
<dbReference type="AlphaFoldDB" id="A0A516S9S8"/>
<keyword evidence="1" id="KW-1133">Transmembrane helix</keyword>
<name>A0A516S9S8_9NEIS</name>
<protein>
    <submittedName>
        <fullName evidence="2">DUF502 domain-containing protein</fullName>
    </submittedName>
</protein>
<evidence type="ECO:0000256" key="1">
    <source>
        <dbReference type="SAM" id="Phobius"/>
    </source>
</evidence>
<keyword evidence="1" id="KW-0472">Membrane</keyword>
<accession>A0A516S9S8</accession>
<feature type="transmembrane region" description="Helical" evidence="1">
    <location>
        <begin position="12"/>
        <end position="36"/>
    </location>
</feature>
<proteinExistence type="predicted"/>
<reference evidence="3" key="1">
    <citation type="submission" date="2019-07" db="EMBL/GenBank/DDBJ databases">
        <title>Chitinimonas sp. nov., isolated from Ny-Alesund, arctica soil.</title>
        <authorList>
            <person name="Xu Q."/>
            <person name="Peng F."/>
        </authorList>
    </citation>
    <scope>NUCLEOTIDE SEQUENCE [LARGE SCALE GENOMIC DNA]</scope>
    <source>
        <strain evidence="3">R3-44</strain>
    </source>
</reference>
<evidence type="ECO:0000313" key="2">
    <source>
        <dbReference type="EMBL" id="QDQ24887.1"/>
    </source>
</evidence>
<dbReference type="InterPro" id="IPR007462">
    <property type="entry name" value="COV1-like"/>
</dbReference>
<dbReference type="OrthoDB" id="9780267at2"/>
<evidence type="ECO:0000313" key="3">
    <source>
        <dbReference type="Proteomes" id="UP000317550"/>
    </source>
</evidence>